<name>A0A2T8I4X8_9POAL</name>
<feature type="region of interest" description="Disordered" evidence="1">
    <location>
        <begin position="127"/>
        <end position="152"/>
    </location>
</feature>
<organism evidence="2">
    <name type="scientific">Panicum hallii</name>
    <dbReference type="NCBI Taxonomy" id="206008"/>
    <lineage>
        <taxon>Eukaryota</taxon>
        <taxon>Viridiplantae</taxon>
        <taxon>Streptophyta</taxon>
        <taxon>Embryophyta</taxon>
        <taxon>Tracheophyta</taxon>
        <taxon>Spermatophyta</taxon>
        <taxon>Magnoliopsida</taxon>
        <taxon>Liliopsida</taxon>
        <taxon>Poales</taxon>
        <taxon>Poaceae</taxon>
        <taxon>PACMAD clade</taxon>
        <taxon>Panicoideae</taxon>
        <taxon>Panicodae</taxon>
        <taxon>Paniceae</taxon>
        <taxon>Panicinae</taxon>
        <taxon>Panicum</taxon>
        <taxon>Panicum sect. Panicum</taxon>
    </lineage>
</organism>
<gene>
    <name evidence="2" type="ORF">PAHAL_9G469000</name>
</gene>
<evidence type="ECO:0000313" key="2">
    <source>
        <dbReference type="EMBL" id="PVH32721.1"/>
    </source>
</evidence>
<dbReference type="Proteomes" id="UP000243499">
    <property type="component" value="Chromosome 9"/>
</dbReference>
<accession>A0A2T8I4X8</accession>
<proteinExistence type="predicted"/>
<dbReference type="EMBL" id="CM008054">
    <property type="protein sequence ID" value="PVH32721.1"/>
    <property type="molecule type" value="Genomic_DNA"/>
</dbReference>
<protein>
    <submittedName>
        <fullName evidence="2">Uncharacterized protein</fullName>
    </submittedName>
</protein>
<dbReference type="AlphaFoldDB" id="A0A2T8I4X8"/>
<evidence type="ECO:0000256" key="1">
    <source>
        <dbReference type="SAM" id="MobiDB-lite"/>
    </source>
</evidence>
<reference evidence="2" key="1">
    <citation type="submission" date="2018-04" db="EMBL/GenBank/DDBJ databases">
        <title>WGS assembly of Panicum hallii.</title>
        <authorList>
            <person name="Lovell J."/>
            <person name="Jenkins J."/>
            <person name="Lowry D."/>
            <person name="Mamidi S."/>
            <person name="Sreedasyam A."/>
            <person name="Weng X."/>
            <person name="Barry K."/>
            <person name="Bonette J."/>
            <person name="Campitelli B."/>
            <person name="Daum C."/>
            <person name="Gordon S."/>
            <person name="Gould B."/>
            <person name="Lipzen A."/>
            <person name="Macqueen A."/>
            <person name="Palacio-Mejia J."/>
            <person name="Plott C."/>
            <person name="Shakirov E."/>
            <person name="Shu S."/>
            <person name="Yoshinaga Y."/>
            <person name="Zane M."/>
            <person name="Rokhsar D."/>
            <person name="Grimwood J."/>
            <person name="Schmutz J."/>
            <person name="Juenger T."/>
        </authorList>
    </citation>
    <scope>NUCLEOTIDE SEQUENCE [LARGE SCALE GENOMIC DNA]</scope>
    <source>
        <strain evidence="2">FIL2</strain>
    </source>
</reference>
<sequence>MPARLQPGRRKDISGGGPWLTSSGFPWPQARRIATVLVLAAFAFGIRPAFSSARGVVCVAADRDNIVRQVVVVGLSYRRVRAAAATGDTGRTTPPAGGDGGAYVLPVGVLVTVRVVGGCMQQLGRNCGHPPRHRSTFATPAGRNSAAGGGRDSNDLSSASACMAAAYIAGCGFRTPREGSWVSPRRRRIIAIPMMQQGGMGGTAGLLLTSQHHTHTSGVLFPDFL</sequence>
<dbReference type="Gramene" id="PVH32721">
    <property type="protein sequence ID" value="PVH32721"/>
    <property type="gene ID" value="PAHAL_9G469000"/>
</dbReference>